<keyword evidence="4" id="KW-1133">Transmembrane helix</keyword>
<feature type="coiled-coil region" evidence="2">
    <location>
        <begin position="1158"/>
        <end position="1192"/>
    </location>
</feature>
<evidence type="ECO:0000313" key="6">
    <source>
        <dbReference type="Proteomes" id="UP000709295"/>
    </source>
</evidence>
<feature type="region of interest" description="Disordered" evidence="3">
    <location>
        <begin position="1"/>
        <end position="38"/>
    </location>
</feature>
<feature type="transmembrane region" description="Helical" evidence="4">
    <location>
        <begin position="582"/>
        <end position="602"/>
    </location>
</feature>
<evidence type="ECO:0000256" key="3">
    <source>
        <dbReference type="SAM" id="MobiDB-lite"/>
    </source>
</evidence>
<gene>
    <name evidence="5" type="ORF">JG688_00003858</name>
</gene>
<dbReference type="GO" id="GO:0005247">
    <property type="term" value="F:voltage-gated chloride channel activity"/>
    <property type="evidence" value="ECO:0007669"/>
    <property type="project" value="TreeGrafter"/>
</dbReference>
<feature type="repeat" description="WD" evidence="1">
    <location>
        <begin position="234"/>
        <end position="268"/>
    </location>
</feature>
<proteinExistence type="predicted"/>
<dbReference type="Pfam" id="PF00654">
    <property type="entry name" value="Voltage_CLC"/>
    <property type="match status" value="1"/>
</dbReference>
<comment type="caution">
    <text evidence="5">The sequence shown here is derived from an EMBL/GenBank/DDBJ whole genome shotgun (WGS) entry which is preliminary data.</text>
</comment>
<keyword evidence="4" id="KW-0812">Transmembrane</keyword>
<keyword evidence="4" id="KW-0472">Membrane</keyword>
<dbReference type="PROSITE" id="PS00678">
    <property type="entry name" value="WD_REPEATS_1"/>
    <property type="match status" value="1"/>
</dbReference>
<reference evidence="5" key="1">
    <citation type="submission" date="2021-01" db="EMBL/GenBank/DDBJ databases">
        <title>Phytophthora aleatoria, a newly-described species from Pinus radiata is distinct from Phytophthora cactorum isolates based on comparative genomics.</title>
        <authorList>
            <person name="Mcdougal R."/>
            <person name="Panda P."/>
            <person name="Williams N."/>
            <person name="Studholme D.J."/>
        </authorList>
    </citation>
    <scope>NUCLEOTIDE SEQUENCE</scope>
    <source>
        <strain evidence="5">NZFS 4037</strain>
    </source>
</reference>
<dbReference type="InterPro" id="IPR019775">
    <property type="entry name" value="WD40_repeat_CS"/>
</dbReference>
<keyword evidence="2" id="KW-0175">Coiled coil</keyword>
<protein>
    <recommendedName>
        <fullName evidence="7">Chloride channel protein</fullName>
    </recommendedName>
</protein>
<evidence type="ECO:0008006" key="7">
    <source>
        <dbReference type="Google" id="ProtNLM"/>
    </source>
</evidence>
<feature type="repeat" description="WD" evidence="1">
    <location>
        <begin position="340"/>
        <end position="374"/>
    </location>
</feature>
<dbReference type="InterPro" id="IPR001680">
    <property type="entry name" value="WD40_rpt"/>
</dbReference>
<feature type="repeat" description="WD" evidence="1">
    <location>
        <begin position="290"/>
        <end position="323"/>
    </location>
</feature>
<keyword evidence="1" id="KW-0853">WD repeat</keyword>
<feature type="compositionally biased region" description="Pro residues" evidence="3">
    <location>
        <begin position="16"/>
        <end position="26"/>
    </location>
</feature>
<dbReference type="InterPro" id="IPR001807">
    <property type="entry name" value="ClC"/>
</dbReference>
<feature type="transmembrane region" description="Helical" evidence="4">
    <location>
        <begin position="546"/>
        <end position="570"/>
    </location>
</feature>
<dbReference type="SMART" id="SM00320">
    <property type="entry name" value="WD40"/>
    <property type="match status" value="5"/>
</dbReference>
<evidence type="ECO:0000313" key="5">
    <source>
        <dbReference type="EMBL" id="KAG6972762.1"/>
    </source>
</evidence>
<dbReference type="PANTHER" id="PTHR45720:SF10">
    <property type="entry name" value="CHLORIDE CHANNEL PROTEIN 2"/>
    <property type="match status" value="1"/>
</dbReference>
<dbReference type="PANTHER" id="PTHR45720">
    <property type="entry name" value="CHLORIDE CHANNEL PROTEIN 2"/>
    <property type="match status" value="1"/>
</dbReference>
<dbReference type="InterPro" id="IPR050970">
    <property type="entry name" value="Cl_channel_volt-gated"/>
</dbReference>
<dbReference type="PROSITE" id="PS50082">
    <property type="entry name" value="WD_REPEATS_2"/>
    <property type="match status" value="4"/>
</dbReference>
<dbReference type="Proteomes" id="UP000709295">
    <property type="component" value="Unassembled WGS sequence"/>
</dbReference>
<accession>A0A8J5ISH8</accession>
<evidence type="ECO:0000256" key="2">
    <source>
        <dbReference type="SAM" id="Coils"/>
    </source>
</evidence>
<sequence>MPSHAADDAKRKRSPPLSPTRPPSFPSPSVDVSAASDSPQRKRNKWARLLLRELYDLGFSDAAAALEREACVQLRSSAMKKLQSLVASRQWDEALQLVMKAGDKHEQLQMKSTLAAREAALLLLQRKFIDFLLLKQLPEALRTFQEEILPLCEPNEAEVKELAELLLCRDAEEMKQRATRPWQDDELQLKLEELVSPEEIVPEGALRRLMQDVELQVPLPMMSGRVAGDCLEVLTCHKNDVWELAFSPDGEMLASASSDGSVVLWEMKWKEQATGFSQTMELEAAALHVLQSLEGPADCLAWSPDSRFLLSSGSRSSTIQLWDRMSGLCENRFHHPGGVVTKMQWLPCGDQFVSGSADKSLVLWNANESSIAYQWSGRRVLDVVVHPHDSKVFVLISGYEIRVYDIANKSDELFLESENLMSCLTISPSGKFLLVNFVKQEQLACIEIATGSVVAKYLGIREQRYVLRPCFIGAHSELVASGSEDGRVYLWQRDSGKLAAELDGHSGVVNVMVRHPVHSNVMASASDDKTISIFQQINYGQQNYNFIRAAVACGVTASFGSPLGGVLFGIEVTAKYYEIKCLWEGIICSSFCILVFHIITFTKSEVLFERTNFTGFDMDEEIFAFVLLGIITGIGAGLYCKMALALCSVQTVSTAVIFFELTGQLSHMVPVMVACIAAYFVSGMISPSIYDILASWAGMNSVCYDFNEHALSQKAAKDYMATVPIIFTRATTYDEAIRALNTFKKEEYFPVCDNVENKLLLGCLRRFDLEVGIARFLAIHRNGKEDSKNAKVSEKIQDLISQVLDIDKKKSAAVDNVSLLNFQSKDTPTMSSMLELGPPFDEYEFTSIPVESYPPQVGEDVNLYRVHKLASISSWTQVYVVKFGKLQGQLSHMLPVMISCIVAYFVSSMITPSFYDIVAEWAGMKSVCYDVNEYILGRKLAKDHMSPVPIVFTRETTYDEAIQALSMHKHEGYFPLCNSEDSRLLLGCIRRYDLEVGIARFIAVNRPRTKNRKVSKQIEYMVTKVLDIDKRKVMAVEDLSLLNSEEKNASSTANMLELGPPFSPFEFTSIPVQSYIPQVGEEVNLHIVHKVASMSNWTQVAITMQRNEVDASLTSIGLGTPDVWQKLGQELEGKTQLEQPRVSKKVLVKALRMQTEAMRYMVDEFDQLRDKMAEMEREARNTAKHVERVNSKLITVQGQVEDMNTKVYEIEVVQTKQAEQLKEIDDVAVQVRATREEVQHIAASVEKANIVHSEFVQQTEQKLHVIREDHEVTKQFAMKIEDRLNEEQKELFLDSDHILHNKLSLAMWMEAVEKDNRRKDEALRDCTDKMIKQGRNVQDMMLETRRTLDDNTCAVEDVQRLLLEKADRTRVDEIIESKYEEICNQLDKALASVLGEEDEFKRASQELQQLVTHLSESKADKKDLLEVKEQVLYDSRVRQQVENLRSFIDIKMNRDDVFSALKSKADKDEMLALLKNLSDSMNASIVQAQKSLNYADSAFLTGKQAGHQHGGGGCNSGQKRAGMLPSLDREKCLSCNSQLRDPSTTPNGPITNKNPFQMAPVYGGGFHLPAGAGSIEKNAMRNRSSSWLGWMVVYIKQIQR</sequence>
<dbReference type="EMBL" id="JAENGY010000126">
    <property type="protein sequence ID" value="KAG6972762.1"/>
    <property type="molecule type" value="Genomic_DNA"/>
</dbReference>
<feature type="compositionally biased region" description="Low complexity" evidence="3">
    <location>
        <begin position="27"/>
        <end position="38"/>
    </location>
</feature>
<feature type="transmembrane region" description="Helical" evidence="4">
    <location>
        <begin position="668"/>
        <end position="690"/>
    </location>
</feature>
<keyword evidence="6" id="KW-1185">Reference proteome</keyword>
<evidence type="ECO:0000256" key="1">
    <source>
        <dbReference type="PROSITE-ProRule" id="PRU00221"/>
    </source>
</evidence>
<dbReference type="PROSITE" id="PS50294">
    <property type="entry name" value="WD_REPEATS_REGION"/>
    <property type="match status" value="1"/>
</dbReference>
<organism evidence="5 6">
    <name type="scientific">Phytophthora aleatoria</name>
    <dbReference type="NCBI Taxonomy" id="2496075"/>
    <lineage>
        <taxon>Eukaryota</taxon>
        <taxon>Sar</taxon>
        <taxon>Stramenopiles</taxon>
        <taxon>Oomycota</taxon>
        <taxon>Peronosporomycetes</taxon>
        <taxon>Peronosporales</taxon>
        <taxon>Peronosporaceae</taxon>
        <taxon>Phytophthora</taxon>
    </lineage>
</organism>
<feature type="transmembrane region" description="Helical" evidence="4">
    <location>
        <begin position="622"/>
        <end position="639"/>
    </location>
</feature>
<evidence type="ECO:0000256" key="4">
    <source>
        <dbReference type="SAM" id="Phobius"/>
    </source>
</evidence>
<feature type="repeat" description="WD" evidence="1">
    <location>
        <begin position="476"/>
        <end position="501"/>
    </location>
</feature>
<dbReference type="GO" id="GO:0016020">
    <property type="term" value="C:membrane"/>
    <property type="evidence" value="ECO:0007669"/>
    <property type="project" value="InterPro"/>
</dbReference>
<dbReference type="Pfam" id="PF23627">
    <property type="entry name" value="LisH_WDR26"/>
    <property type="match status" value="1"/>
</dbReference>
<dbReference type="CDD" id="cd00200">
    <property type="entry name" value="WD40"/>
    <property type="match status" value="1"/>
</dbReference>
<feature type="compositionally biased region" description="Basic and acidic residues" evidence="3">
    <location>
        <begin position="1"/>
        <end position="10"/>
    </location>
</feature>
<dbReference type="Pfam" id="PF00400">
    <property type="entry name" value="WD40"/>
    <property type="match status" value="4"/>
</dbReference>
<name>A0A8J5ISH8_9STRA</name>